<gene>
    <name evidence="2" type="ORF">EAL2_c02010</name>
</gene>
<accession>W8T1C7</accession>
<dbReference type="Gene3D" id="3.90.1470.20">
    <property type="match status" value="1"/>
</dbReference>
<organism evidence="2 3">
    <name type="scientific">Peptoclostridium acidaminophilum DSM 3953</name>
    <dbReference type="NCBI Taxonomy" id="1286171"/>
    <lineage>
        <taxon>Bacteria</taxon>
        <taxon>Bacillati</taxon>
        <taxon>Bacillota</taxon>
        <taxon>Clostridia</taxon>
        <taxon>Peptostreptococcales</taxon>
        <taxon>Peptoclostridiaceae</taxon>
        <taxon>Peptoclostridium</taxon>
    </lineage>
</organism>
<dbReference type="SUPFAM" id="SSF56784">
    <property type="entry name" value="HAD-like"/>
    <property type="match status" value="1"/>
</dbReference>
<dbReference type="PANTHER" id="PTHR28181:SF2">
    <property type="entry name" value="PHOSPHORIC MONOESTER HYDROLASE"/>
    <property type="match status" value="1"/>
</dbReference>
<dbReference type="HOGENOM" id="CLU_058495_2_0_9"/>
<dbReference type="NCBIfam" id="TIGR01488">
    <property type="entry name" value="HAD-SF-IB"/>
    <property type="match status" value="1"/>
</dbReference>
<proteinExistence type="predicted"/>
<sequence>MDYIVVCDFDGTITLKDTCFELVKSYAVDDWRALDRLWQEGIHDASHISQMLLDMIKITPAELERFSRSMEIDPYFKEFKDELASAGIELYIVSDGYDLLIDPVLLQNDLAGIECFSNQIKFEPSGLKGYFPNKGRNCSKCGSCKFEIIKLLKTGRKVIYVGDGHSDRCAGLVADIIYAKGDLASLLKEQGIAFVEYSDFSDVLSHMRANILKLLIDIE</sequence>
<dbReference type="EMBL" id="CP007452">
    <property type="protein sequence ID" value="AHM55534.1"/>
    <property type="molecule type" value="Genomic_DNA"/>
</dbReference>
<dbReference type="InterPro" id="IPR050849">
    <property type="entry name" value="HAD-like_hydrolase_phosphatase"/>
</dbReference>
<dbReference type="RefSeq" id="WP_025434578.1">
    <property type="nucleotide sequence ID" value="NZ_CP007452.1"/>
</dbReference>
<dbReference type="Gene3D" id="3.40.50.1000">
    <property type="entry name" value="HAD superfamily/HAD-like"/>
    <property type="match status" value="1"/>
</dbReference>
<dbReference type="InterPro" id="IPR036412">
    <property type="entry name" value="HAD-like_sf"/>
</dbReference>
<dbReference type="KEGG" id="eac:EAL2_c02010"/>
<dbReference type="InterPro" id="IPR023214">
    <property type="entry name" value="HAD_sf"/>
</dbReference>
<dbReference type="NCBIfam" id="TIGR01489">
    <property type="entry name" value="DKMTPPase-SF"/>
    <property type="match status" value="1"/>
</dbReference>
<evidence type="ECO:0000313" key="3">
    <source>
        <dbReference type="Proteomes" id="UP000019591"/>
    </source>
</evidence>
<keyword evidence="1" id="KW-0378">Hydrolase</keyword>
<evidence type="ECO:0000313" key="2">
    <source>
        <dbReference type="EMBL" id="AHM55534.1"/>
    </source>
</evidence>
<keyword evidence="3" id="KW-1185">Reference proteome</keyword>
<dbReference type="STRING" id="1286171.EAL2_c02010"/>
<protein>
    <submittedName>
        <fullName evidence="2">2,3-diketo-5-methylthio-1-phosphopentane phosphatase</fullName>
    </submittedName>
</protein>
<dbReference type="GO" id="GO:0016791">
    <property type="term" value="F:phosphatase activity"/>
    <property type="evidence" value="ECO:0007669"/>
    <property type="project" value="InterPro"/>
</dbReference>
<dbReference type="AlphaFoldDB" id="W8T1C7"/>
<dbReference type="OrthoDB" id="9804940at2"/>
<reference evidence="2 3" key="1">
    <citation type="journal article" date="2014" name="Genome Announc.">
        <title>Complete Genome Sequence of Amino Acid-Utilizing Eubacterium acidaminophilum al-2 (DSM 3953).</title>
        <authorList>
            <person name="Poehlein A."/>
            <person name="Andreesen J.R."/>
            <person name="Daniel R."/>
        </authorList>
    </citation>
    <scope>NUCLEOTIDE SEQUENCE [LARGE SCALE GENOMIC DNA]</scope>
    <source>
        <strain evidence="2 3">DSM 3953</strain>
    </source>
</reference>
<dbReference type="eggNOG" id="COG4359">
    <property type="taxonomic scope" value="Bacteria"/>
</dbReference>
<dbReference type="Proteomes" id="UP000019591">
    <property type="component" value="Chromosome"/>
</dbReference>
<dbReference type="InterPro" id="IPR006384">
    <property type="entry name" value="HAD_hydro_PyrdxlP_Pase-like"/>
</dbReference>
<dbReference type="PANTHER" id="PTHR28181">
    <property type="entry name" value="UPF0655 PROTEIN YCR015C"/>
    <property type="match status" value="1"/>
</dbReference>
<name>W8T1C7_PEPAC</name>
<dbReference type="PATRIC" id="fig|1286171.3.peg.167"/>
<dbReference type="Pfam" id="PF12710">
    <property type="entry name" value="HAD"/>
    <property type="match status" value="1"/>
</dbReference>
<evidence type="ECO:0000256" key="1">
    <source>
        <dbReference type="ARBA" id="ARBA00022801"/>
    </source>
</evidence>